<feature type="region of interest" description="Disordered" evidence="1">
    <location>
        <begin position="612"/>
        <end position="684"/>
    </location>
</feature>
<feature type="compositionally biased region" description="Gly residues" evidence="1">
    <location>
        <begin position="788"/>
        <end position="799"/>
    </location>
</feature>
<protein>
    <submittedName>
        <fullName evidence="2">Uncharacterized protein</fullName>
    </submittedName>
</protein>
<feature type="compositionally biased region" description="Polar residues" evidence="1">
    <location>
        <begin position="135"/>
        <end position="144"/>
    </location>
</feature>
<feature type="compositionally biased region" description="Basic and acidic residues" evidence="1">
    <location>
        <begin position="86"/>
        <end position="95"/>
    </location>
</feature>
<comment type="caution">
    <text evidence="2">The sequence shown here is derived from an EMBL/GenBank/DDBJ whole genome shotgun (WGS) entry which is preliminary data.</text>
</comment>
<keyword evidence="3" id="KW-1185">Reference proteome</keyword>
<dbReference type="OrthoDB" id="3243310at2759"/>
<feature type="region of interest" description="Disordered" evidence="1">
    <location>
        <begin position="1241"/>
        <end position="1260"/>
    </location>
</feature>
<evidence type="ECO:0000256" key="1">
    <source>
        <dbReference type="SAM" id="MobiDB-lite"/>
    </source>
</evidence>
<reference evidence="3" key="1">
    <citation type="journal article" date="2012" name="Science">
        <title>The Paleozoic origin of enzymatic lignin decomposition reconstructed from 31 fungal genomes.</title>
        <authorList>
            <person name="Floudas D."/>
            <person name="Binder M."/>
            <person name="Riley R."/>
            <person name="Barry K."/>
            <person name="Blanchette R.A."/>
            <person name="Henrissat B."/>
            <person name="Martinez A.T."/>
            <person name="Otillar R."/>
            <person name="Spatafora J.W."/>
            <person name="Yadav J.S."/>
            <person name="Aerts A."/>
            <person name="Benoit I."/>
            <person name="Boyd A."/>
            <person name="Carlson A."/>
            <person name="Copeland A."/>
            <person name="Coutinho P.M."/>
            <person name="de Vries R.P."/>
            <person name="Ferreira P."/>
            <person name="Findley K."/>
            <person name="Foster B."/>
            <person name="Gaskell J."/>
            <person name="Glotzer D."/>
            <person name="Gorecki P."/>
            <person name="Heitman J."/>
            <person name="Hesse C."/>
            <person name="Hori C."/>
            <person name="Igarashi K."/>
            <person name="Jurgens J.A."/>
            <person name="Kallen N."/>
            <person name="Kersten P."/>
            <person name="Kohler A."/>
            <person name="Kuees U."/>
            <person name="Kumar T.K.A."/>
            <person name="Kuo A."/>
            <person name="LaButti K."/>
            <person name="Larrondo L.F."/>
            <person name="Lindquist E."/>
            <person name="Ling A."/>
            <person name="Lombard V."/>
            <person name="Lucas S."/>
            <person name="Lundell T."/>
            <person name="Martin R."/>
            <person name="McLaughlin D.J."/>
            <person name="Morgenstern I."/>
            <person name="Morin E."/>
            <person name="Murat C."/>
            <person name="Nagy L.G."/>
            <person name="Nolan M."/>
            <person name="Ohm R.A."/>
            <person name="Patyshakuliyeva A."/>
            <person name="Rokas A."/>
            <person name="Ruiz-Duenas F.J."/>
            <person name="Sabat G."/>
            <person name="Salamov A."/>
            <person name="Samejima M."/>
            <person name="Schmutz J."/>
            <person name="Slot J.C."/>
            <person name="St John F."/>
            <person name="Stenlid J."/>
            <person name="Sun H."/>
            <person name="Sun S."/>
            <person name="Syed K."/>
            <person name="Tsang A."/>
            <person name="Wiebenga A."/>
            <person name="Young D."/>
            <person name="Pisabarro A."/>
            <person name="Eastwood D.C."/>
            <person name="Martin F."/>
            <person name="Cullen D."/>
            <person name="Grigoriev I.V."/>
            <person name="Hibbett D.S."/>
        </authorList>
    </citation>
    <scope>NUCLEOTIDE SEQUENCE [LARGE SCALE GENOMIC DNA]</scope>
    <source>
        <strain evidence="3">RWD-64-598 SS2</strain>
    </source>
</reference>
<accession>A0A5M3MR67</accession>
<sequence>MSPSPATRDRQQRSIKAQSMPSVPSVMQTMSNRSSQQSSPTNHTTSSASHSTTNSPSNSNVSLLLHQPKRSSPAPITQTPPQQASRLRDDQDRDQQQQQGRSTHSPVGGSLPPQPTHSYSASNVHQSMPPPPFVQTHSQPNLPTIASGAINSAPPVTYPRPMGHAQPPFMHPYQSHSVDETWQMTDDLLREIERADLAHAHALAAQHGLHPHVFQQHALAAQAAQQAALARMSPIPAPGTGGVAYAGGAVSGPVYVRESASPAVAIAGALADRMRERGSPKDPIDGQQQQGRSRGGSMREQREQQRPAQTTGPSTSPAFVPLPQGRSSTPSAFYTPMTSEDNGADDGDGDYVSYKRDGKVPYSGSVGPSPPARRGSNASSLELRSTPPAGATGSRVASHTPPMTGAPTSARSADKSMPLQEEPEDDHHHRVHREDDDVVPSQDRGGRDSRNAGTNSRNGRNSRGDAVRGDDDDNTLIEDEHVDNERDRHVDSNGQDDQNNSDHEEDGDGDDSAEHDSGTPRSPTVALPDIYPKSYSPMPTTGAAANGHHKVPSIGKHYRVGSTDQLGMRTFDTAVFQPGGAGGVGAGVGGDTHKRFLPLRAESPLRHQISRSDLSVPQNDSNPPQQQQQQQQQHQQQQHQQNGGQQHQQNGGRSRSNDNVHTQPHYQPQPQHYQTWDGGRNTIALPSREDTASAAMSASMWTDDPTAAYLQAYLQSPRPNAPIPPTPHSQTAAPSPSPLISSMMHQGARALGSPYPYPFSHMRRPPTTSFSAYGGSAGPLAGYPGAASGSGQGAGGAAGGPPSSVGYDPNHPSAIEEQLALQLQMYAMNNNSNNNDGNGNSNSYGYSNNAGVMSDTSAFSPSSTPFPGPNYNPWTFARAFGGRAAPRGRFDSTLSSAMSMHSSPSHQPVSLPSFPGYGGGVGAGGTAGRTRGRKAGKKDKSSGLKNEIGRAKSRGRPSGDAAGKVGGGAVVEKVQPPPRVQSTQPRETSPEPFSSGEETAGEDWLNGPGSGNGSGGGTTLNGHEVNEDEADEDGEYSGEEIGEDDEWVDEEEDASGDLLDLELHPDYVVSVEKRRRRFDAKWETLVQAFNALDRETDTTMALLAAPSHTSNLHAVLSRGIRRDQSFQASPAMASLRKHFRTVASRRRVAARARSASSLMERLMSDEYSNGAGGSSASPDGGSGDGRREEDLKRALETALGSLETLRKIYEVRTARWEDEMARIADERGQVELLLRQTLGVGLQNGGPPPPAPGQVGAFPL</sequence>
<feature type="compositionally biased region" description="Low complexity" evidence="1">
    <location>
        <begin position="895"/>
        <end position="910"/>
    </location>
</feature>
<feature type="compositionally biased region" description="Low complexity" evidence="1">
    <location>
        <begin position="71"/>
        <end position="85"/>
    </location>
</feature>
<evidence type="ECO:0000313" key="3">
    <source>
        <dbReference type="Proteomes" id="UP000053558"/>
    </source>
</evidence>
<feature type="compositionally biased region" description="Low complexity" evidence="1">
    <location>
        <begin position="38"/>
        <end position="60"/>
    </location>
</feature>
<gene>
    <name evidence="2" type="ORF">CONPUDRAFT_152581</name>
</gene>
<feature type="compositionally biased region" description="Basic and acidic residues" evidence="1">
    <location>
        <begin position="275"/>
        <end position="284"/>
    </location>
</feature>
<feature type="region of interest" description="Disordered" evidence="1">
    <location>
        <begin position="275"/>
        <end position="551"/>
    </location>
</feature>
<feature type="compositionally biased region" description="Polar residues" evidence="1">
    <location>
        <begin position="116"/>
        <end position="126"/>
    </location>
</feature>
<feature type="compositionally biased region" description="Gly residues" evidence="1">
    <location>
        <begin position="1008"/>
        <end position="1019"/>
    </location>
</feature>
<feature type="region of interest" description="Disordered" evidence="1">
    <location>
        <begin position="1166"/>
        <end position="1189"/>
    </location>
</feature>
<feature type="region of interest" description="Disordered" evidence="1">
    <location>
        <begin position="895"/>
        <end position="1057"/>
    </location>
</feature>
<organism evidence="2 3">
    <name type="scientific">Coniophora puteana (strain RWD-64-598)</name>
    <name type="common">Brown rot fungus</name>
    <dbReference type="NCBI Taxonomy" id="741705"/>
    <lineage>
        <taxon>Eukaryota</taxon>
        <taxon>Fungi</taxon>
        <taxon>Dikarya</taxon>
        <taxon>Basidiomycota</taxon>
        <taxon>Agaricomycotina</taxon>
        <taxon>Agaricomycetes</taxon>
        <taxon>Agaricomycetidae</taxon>
        <taxon>Boletales</taxon>
        <taxon>Coniophorineae</taxon>
        <taxon>Coniophoraceae</taxon>
        <taxon>Coniophora</taxon>
    </lineage>
</organism>
<feature type="compositionally biased region" description="Low complexity" evidence="1">
    <location>
        <begin position="661"/>
        <end position="675"/>
    </location>
</feature>
<feature type="compositionally biased region" description="Acidic residues" evidence="1">
    <location>
        <begin position="1026"/>
        <end position="1055"/>
    </location>
</feature>
<dbReference type="RefSeq" id="XP_007767559.1">
    <property type="nucleotide sequence ID" value="XM_007769369.1"/>
</dbReference>
<feature type="compositionally biased region" description="Polar residues" evidence="1">
    <location>
        <begin position="325"/>
        <end position="341"/>
    </location>
</feature>
<feature type="compositionally biased region" description="Polar residues" evidence="1">
    <location>
        <begin position="612"/>
        <end position="624"/>
    </location>
</feature>
<feature type="region of interest" description="Disordered" evidence="1">
    <location>
        <begin position="1"/>
        <end position="155"/>
    </location>
</feature>
<feature type="compositionally biased region" description="Low complexity" evidence="1">
    <location>
        <begin position="286"/>
        <end position="296"/>
    </location>
</feature>
<feature type="compositionally biased region" description="Polar residues" evidence="1">
    <location>
        <begin position="14"/>
        <end position="37"/>
    </location>
</feature>
<dbReference type="GeneID" id="19203020"/>
<proteinExistence type="predicted"/>
<dbReference type="KEGG" id="cput:CONPUDRAFT_152581"/>
<dbReference type="AlphaFoldDB" id="A0A5M3MR67"/>
<feature type="compositionally biased region" description="Gly residues" evidence="1">
    <location>
        <begin position="916"/>
        <end position="927"/>
    </location>
</feature>
<feature type="compositionally biased region" description="Low complexity" evidence="1">
    <location>
        <begin position="625"/>
        <end position="652"/>
    </location>
</feature>
<dbReference type="OMA" id="QTDATMV"/>
<feature type="compositionally biased region" description="Polar residues" evidence="1">
    <location>
        <begin position="451"/>
        <end position="461"/>
    </location>
</feature>
<dbReference type="EMBL" id="JH711577">
    <property type="protein sequence ID" value="EIW81659.1"/>
    <property type="molecule type" value="Genomic_DNA"/>
</dbReference>
<dbReference type="Proteomes" id="UP000053558">
    <property type="component" value="Unassembled WGS sequence"/>
</dbReference>
<feature type="region of interest" description="Disordered" evidence="1">
    <location>
        <begin position="787"/>
        <end position="811"/>
    </location>
</feature>
<feature type="compositionally biased region" description="Acidic residues" evidence="1">
    <location>
        <begin position="470"/>
        <end position="482"/>
    </location>
</feature>
<name>A0A5M3MR67_CONPW</name>
<feature type="compositionally biased region" description="Polar residues" evidence="1">
    <location>
        <begin position="306"/>
        <end position="317"/>
    </location>
</feature>
<feature type="compositionally biased region" description="Basic and acidic residues" evidence="1">
    <location>
        <begin position="938"/>
        <end position="950"/>
    </location>
</feature>
<feature type="compositionally biased region" description="Basic and acidic residues" evidence="1">
    <location>
        <begin position="425"/>
        <end position="435"/>
    </location>
</feature>
<evidence type="ECO:0000313" key="2">
    <source>
        <dbReference type="EMBL" id="EIW81659.1"/>
    </source>
</evidence>